<accession>X1C1W2</accession>
<gene>
    <name evidence="1" type="ORF">S01H4_28656</name>
</gene>
<protein>
    <submittedName>
        <fullName evidence="1">Uncharacterized protein</fullName>
    </submittedName>
</protein>
<feature type="non-terminal residue" evidence="1">
    <location>
        <position position="116"/>
    </location>
</feature>
<proteinExistence type="predicted"/>
<evidence type="ECO:0000313" key="1">
    <source>
        <dbReference type="EMBL" id="GAG87337.1"/>
    </source>
</evidence>
<dbReference type="AlphaFoldDB" id="X1C1W2"/>
<comment type="caution">
    <text evidence="1">The sequence shown here is derived from an EMBL/GenBank/DDBJ whole genome shotgun (WGS) entry which is preliminary data.</text>
</comment>
<sequence length="116" mass="13176">MTVVVYYYTATKPEDAVARILFKAGLYASEALALAAMDEGDPEFTIDEVRFEIGTPFIDAIRMLCEVCDYRFHFKYNGTPVFRPAPDGAVVFAFTAQKHIASVRNYQDHGEIWNRI</sequence>
<dbReference type="EMBL" id="BART01014317">
    <property type="protein sequence ID" value="GAG87337.1"/>
    <property type="molecule type" value="Genomic_DNA"/>
</dbReference>
<name>X1C1W2_9ZZZZ</name>
<reference evidence="1" key="1">
    <citation type="journal article" date="2014" name="Front. Microbiol.">
        <title>High frequency of phylogenetically diverse reductive dehalogenase-homologous genes in deep subseafloor sedimentary metagenomes.</title>
        <authorList>
            <person name="Kawai M."/>
            <person name="Futagami T."/>
            <person name="Toyoda A."/>
            <person name="Takaki Y."/>
            <person name="Nishi S."/>
            <person name="Hori S."/>
            <person name="Arai W."/>
            <person name="Tsubouchi T."/>
            <person name="Morono Y."/>
            <person name="Uchiyama I."/>
            <person name="Ito T."/>
            <person name="Fujiyama A."/>
            <person name="Inagaki F."/>
            <person name="Takami H."/>
        </authorList>
    </citation>
    <scope>NUCLEOTIDE SEQUENCE</scope>
    <source>
        <strain evidence="1">Expedition CK06-06</strain>
    </source>
</reference>
<organism evidence="1">
    <name type="scientific">marine sediment metagenome</name>
    <dbReference type="NCBI Taxonomy" id="412755"/>
    <lineage>
        <taxon>unclassified sequences</taxon>
        <taxon>metagenomes</taxon>
        <taxon>ecological metagenomes</taxon>
    </lineage>
</organism>